<name>F7XFE0_SINMM</name>
<dbReference type="GO" id="GO:0006508">
    <property type="term" value="P:proteolysis"/>
    <property type="evidence" value="ECO:0007669"/>
    <property type="project" value="UniProtKB-KW"/>
</dbReference>
<geneLocation type="plasmid" evidence="2 3">
    <name>pSmeSM11c</name>
</geneLocation>
<dbReference type="PATRIC" id="fig|707241.3.peg.5124"/>
<dbReference type="InterPro" id="IPR005322">
    <property type="entry name" value="Peptidase_C69"/>
</dbReference>
<protein>
    <recommendedName>
        <fullName evidence="1">Dipeptidase</fullName>
        <ecNumber evidence="1">3.4.-.-</ecNumber>
    </recommendedName>
</protein>
<gene>
    <name evidence="2" type="ordered locus">SM11_pC1192</name>
</gene>
<reference evidence="2 3" key="1">
    <citation type="journal article" date="2011" name="J. Biotechnol.">
        <title>The complete genome sequence of the dominant Sinorhizobium meliloti field isolate SM11 extends the S. meliloti pan-genome.</title>
        <authorList>
            <person name="Schneiker-Bekel S."/>
            <person name="Wibberg D."/>
            <person name="Bekel T."/>
            <person name="Blom J."/>
            <person name="Linke B."/>
            <person name="Neuweger H."/>
            <person name="Stiens M."/>
            <person name="Vorholter F.J."/>
            <person name="Weidner S."/>
            <person name="Goesmann A."/>
            <person name="Puhler A."/>
            <person name="Schluter A."/>
        </authorList>
    </citation>
    <scope>NUCLEOTIDE SEQUENCE [LARGE SCALE GENOMIC DNA]</scope>
    <source>
        <strain evidence="2 3">SM11</strain>
        <plasmid evidence="3">pSmeSM11c</plasmid>
    </source>
</reference>
<dbReference type="Gene3D" id="3.60.60.10">
    <property type="entry name" value="Penicillin V Acylase, Chain A"/>
    <property type="match status" value="1"/>
</dbReference>
<dbReference type="PANTHER" id="PTHR12994:SF17">
    <property type="entry name" value="LD30995P"/>
    <property type="match status" value="1"/>
</dbReference>
<keyword evidence="2" id="KW-0614">Plasmid</keyword>
<dbReference type="PANTHER" id="PTHR12994">
    <property type="entry name" value="SECERNIN"/>
    <property type="match status" value="1"/>
</dbReference>
<dbReference type="EC" id="3.4.-.-" evidence="1"/>
<comment type="similarity">
    <text evidence="1">Belongs to the peptidase C69 family.</text>
</comment>
<evidence type="ECO:0000313" key="3">
    <source>
        <dbReference type="Proteomes" id="UP000009045"/>
    </source>
</evidence>
<evidence type="ECO:0000313" key="2">
    <source>
        <dbReference type="EMBL" id="AEH82265.1"/>
    </source>
</evidence>
<proteinExistence type="inferred from homology"/>
<dbReference type="EMBL" id="CP001831">
    <property type="protein sequence ID" value="AEH82265.1"/>
    <property type="molecule type" value="Genomic_DNA"/>
</dbReference>
<accession>F7XFE0</accession>
<dbReference type="Proteomes" id="UP000009045">
    <property type="component" value="Plasmid pSmeSM11c"/>
</dbReference>
<dbReference type="GO" id="GO:0016805">
    <property type="term" value="F:dipeptidase activity"/>
    <property type="evidence" value="ECO:0007669"/>
    <property type="project" value="UniProtKB-KW"/>
</dbReference>
<organism evidence="2 3">
    <name type="scientific">Sinorhizobium meliloti (strain SM11)</name>
    <dbReference type="NCBI Taxonomy" id="707241"/>
    <lineage>
        <taxon>Bacteria</taxon>
        <taxon>Pseudomonadati</taxon>
        <taxon>Pseudomonadota</taxon>
        <taxon>Alphaproteobacteria</taxon>
        <taxon>Hyphomicrobiales</taxon>
        <taxon>Rhizobiaceae</taxon>
        <taxon>Sinorhizobium/Ensifer group</taxon>
        <taxon>Sinorhizobium</taxon>
    </lineage>
</organism>
<keyword evidence="1" id="KW-0224">Dipeptidase</keyword>
<sequence>MTRRSAAGVREVSRRRTSSISKADLLMSYGIYIGKNHTADGIAYLAGYGDEPSSHWLDVAERKQHPEGTTIRVGVTGQADMPGVIAEIPQARETARHIRVNYSFFKGTPAPLTNGGLNEHGVAVRDIWSDSRPELVSMTPRDQTGPNYSDLSRIVLERAKTAGEGVKLIGDLIARYGHTTYGGNSNIIADANEAWVIIQFAGGQGLWAAERLGDNAIRASRPGYIEEIPFEDQTSSDFRHSTNLFDFAISQGWYDPNSGDKFNVNKVYGDGKGKWGGVSWIEGELTALSKRPQKITVEDIIWAIRTERLTGDTAGYGQIVPLADAAHSQLRMLWHTQVGPVVAPFVPVFMGVREVPPEFRMHRYLTDREAERFLDGRNLDKVSLVSQQVEATRSATYIFKRLLNLVFRDSEIFLPEVSAFLTAYERRLFKASVDVSETARILLDAGEPALAERYLTYFTNTELIKALDGAEQLACALDVRNRALHATSTADRLLGPEQIW</sequence>
<dbReference type="HOGENOM" id="CLU_029923_0_0_5"/>
<dbReference type="Pfam" id="PF03577">
    <property type="entry name" value="Peptidase_C69"/>
    <property type="match status" value="1"/>
</dbReference>
<comment type="catalytic activity">
    <reaction evidence="1">
        <text>an L-aminoacyl-L-amino acid + H2O = 2 an L-alpha-amino acid</text>
        <dbReference type="Rhea" id="RHEA:48940"/>
        <dbReference type="ChEBI" id="CHEBI:15377"/>
        <dbReference type="ChEBI" id="CHEBI:59869"/>
        <dbReference type="ChEBI" id="CHEBI:77460"/>
    </reaction>
</comment>
<keyword evidence="1" id="KW-0378">Hydrolase</keyword>
<keyword evidence="1" id="KW-0645">Protease</keyword>
<evidence type="ECO:0000256" key="1">
    <source>
        <dbReference type="RuleBase" id="RU364089"/>
    </source>
</evidence>
<dbReference type="KEGG" id="smx:SM11_pC1192"/>
<dbReference type="GO" id="GO:0070004">
    <property type="term" value="F:cysteine-type exopeptidase activity"/>
    <property type="evidence" value="ECO:0007669"/>
    <property type="project" value="InterPro"/>
</dbReference>
<dbReference type="AlphaFoldDB" id="F7XFE0"/>